<protein>
    <submittedName>
        <fullName evidence="2">Uncharacterized protein</fullName>
    </submittedName>
</protein>
<sequence length="68" mass="8007">MTSLQEYFHTDWAALTSNDWVGLIMTVVVFFLMIAIYVYALHPSNREKLEAQRFIPLDEDRLDTEGRK</sequence>
<accession>A0A3B1A6H3</accession>
<evidence type="ECO:0000313" key="2">
    <source>
        <dbReference type="EMBL" id="VAX01336.1"/>
    </source>
</evidence>
<keyword evidence="1" id="KW-0472">Membrane</keyword>
<gene>
    <name evidence="2" type="ORF">MNBD_GAMMA20-1904</name>
</gene>
<reference evidence="2" key="1">
    <citation type="submission" date="2018-06" db="EMBL/GenBank/DDBJ databases">
        <authorList>
            <person name="Zhirakovskaya E."/>
        </authorList>
    </citation>
    <scope>NUCLEOTIDE SEQUENCE</scope>
</reference>
<evidence type="ECO:0000256" key="1">
    <source>
        <dbReference type="SAM" id="Phobius"/>
    </source>
</evidence>
<dbReference type="EMBL" id="UOFU01000226">
    <property type="protein sequence ID" value="VAX01336.1"/>
    <property type="molecule type" value="Genomic_DNA"/>
</dbReference>
<keyword evidence="1" id="KW-1133">Transmembrane helix</keyword>
<name>A0A3B1A6H3_9ZZZZ</name>
<proteinExistence type="predicted"/>
<organism evidence="2">
    <name type="scientific">hydrothermal vent metagenome</name>
    <dbReference type="NCBI Taxonomy" id="652676"/>
    <lineage>
        <taxon>unclassified sequences</taxon>
        <taxon>metagenomes</taxon>
        <taxon>ecological metagenomes</taxon>
    </lineage>
</organism>
<dbReference type="AlphaFoldDB" id="A0A3B1A6H3"/>
<keyword evidence="1" id="KW-0812">Transmembrane</keyword>
<feature type="transmembrane region" description="Helical" evidence="1">
    <location>
        <begin position="20"/>
        <end position="40"/>
    </location>
</feature>